<dbReference type="GO" id="GO:0003677">
    <property type="term" value="F:DNA binding"/>
    <property type="evidence" value="ECO:0007669"/>
    <property type="project" value="InterPro"/>
</dbReference>
<comment type="caution">
    <text evidence="5">The sequence shown here is derived from an EMBL/GenBank/DDBJ whole genome shotgun (WGS) entry which is preliminary data.</text>
</comment>
<dbReference type="Pfam" id="PF00172">
    <property type="entry name" value="Zn_clus"/>
    <property type="match status" value="1"/>
</dbReference>
<sequence>MSSNQPQLSSAGKVSKACQRCRRHKSRCDLFRPCTLCLRADAECISDSGDTRRRGKRRRLSRPGTSQPLHEQTAETPSVDVRSPNTTNPTSIGTVTTRDVPETDFTARTPRPMRDLSDVDDYGEADSTMSITRRIFQLSSRDMDPRVTSAIPDGENLARGAPTPAETRDVCPISSILGYSLPSRPVMELLLEEYFDSVHWFSLVIYEPLFRKEYNSIADGFASQSQKGFLTLLTVVLGMAAWYRSQRNAAEEDFPGEDFGAWSSELLRQTELRLFDLMNDASLASVQVCILLGSYGVYHGKPNAAFALLGAAIKLAQTLRLHRESSRGDPDRIEERKRVWWTIYTWDRFASITYGRPLGINERDCNVSMPSNVFENPLFKREHANGNDLLVHYSAYQCELNRLYRISSPMIEIIFGARGGDVSATASQSERFAVVADIDQQLRNWRLNLPAHLVLDLNNDSRVDSLAETRAHRLQALSLELTYENIVIVLHRPFFAQQVNNLTRVLPGSLQGSISSPYTVDTPQSMAMPNGLSSETWWNAAVRTSRVTELPNLAQLATETHLVAFMAINLFNSAIVMVVCALSEPLSDRAQEAKRNITRIYRLLELLGSRSKLSMQSSVILQDMIRVLLNREAEAMLTSVVMPPPARSQPELDPSLSMASHGRSRTVEDALRLPLDMSSSAVDSSEVTGDAQAEHLRDAARMNGGLASIQRVLPSSRAESFSSAASQNGLGRQQLLQGSFDSHASYSGIESTLGSGLYGEKDLYWIWSSVADWP</sequence>
<gene>
    <name evidence="5" type="ORF">GTA08_BOTSDO01216</name>
</gene>
<dbReference type="GO" id="GO:0008270">
    <property type="term" value="F:zinc ion binding"/>
    <property type="evidence" value="ECO:0007669"/>
    <property type="project" value="InterPro"/>
</dbReference>
<dbReference type="SUPFAM" id="SSF57701">
    <property type="entry name" value="Zn2/Cys6 DNA-binding domain"/>
    <property type="match status" value="1"/>
</dbReference>
<dbReference type="GO" id="GO:0006351">
    <property type="term" value="P:DNA-templated transcription"/>
    <property type="evidence" value="ECO:0007669"/>
    <property type="project" value="InterPro"/>
</dbReference>
<dbReference type="InterPro" id="IPR036864">
    <property type="entry name" value="Zn2-C6_fun-type_DNA-bd_sf"/>
</dbReference>
<dbReference type="PROSITE" id="PS50048">
    <property type="entry name" value="ZN2_CY6_FUNGAL_2"/>
    <property type="match status" value="1"/>
</dbReference>
<protein>
    <submittedName>
        <fullName evidence="5">C6 transcription factor</fullName>
    </submittedName>
</protein>
<reference evidence="5" key="1">
    <citation type="submission" date="2020-04" db="EMBL/GenBank/DDBJ databases">
        <title>Genome Assembly and Annotation of Botryosphaeria dothidea sdau 11-99, a Latent Pathogen of Apple Fruit Ring Rot in China.</title>
        <authorList>
            <person name="Yu C."/>
            <person name="Diao Y."/>
            <person name="Lu Q."/>
            <person name="Zhao J."/>
            <person name="Cui S."/>
            <person name="Peng C."/>
            <person name="He B."/>
            <person name="Liu H."/>
        </authorList>
    </citation>
    <scope>NUCLEOTIDE SEQUENCE [LARGE SCALE GENOMIC DNA]</scope>
    <source>
        <strain evidence="5">Sdau11-99</strain>
    </source>
</reference>
<feature type="region of interest" description="Disordered" evidence="3">
    <location>
        <begin position="640"/>
        <end position="663"/>
    </location>
</feature>
<evidence type="ECO:0000256" key="2">
    <source>
        <dbReference type="ARBA" id="ARBA00023242"/>
    </source>
</evidence>
<dbReference type="PANTHER" id="PTHR46910">
    <property type="entry name" value="TRANSCRIPTION FACTOR PDR1"/>
    <property type="match status" value="1"/>
</dbReference>
<feature type="compositionally biased region" description="Polar residues" evidence="3">
    <location>
        <begin position="63"/>
        <end position="76"/>
    </location>
</feature>
<proteinExistence type="predicted"/>
<dbReference type="InterPro" id="IPR001138">
    <property type="entry name" value="Zn2Cys6_DnaBD"/>
</dbReference>
<keyword evidence="2" id="KW-0539">Nucleus</keyword>
<dbReference type="Proteomes" id="UP000572817">
    <property type="component" value="Unassembled WGS sequence"/>
</dbReference>
<evidence type="ECO:0000256" key="1">
    <source>
        <dbReference type="ARBA" id="ARBA00022723"/>
    </source>
</evidence>
<dbReference type="EMBL" id="WWBZ02000001">
    <property type="protein sequence ID" value="KAF4314077.1"/>
    <property type="molecule type" value="Genomic_DNA"/>
</dbReference>
<name>A0A8H4J9A1_9PEZI</name>
<feature type="region of interest" description="Disordered" evidence="3">
    <location>
        <begin position="47"/>
        <end position="97"/>
    </location>
</feature>
<dbReference type="CDD" id="cd00067">
    <property type="entry name" value="GAL4"/>
    <property type="match status" value="1"/>
</dbReference>
<accession>A0A8H4J9A1</accession>
<dbReference type="PANTHER" id="PTHR46910:SF8">
    <property type="entry name" value="ZN(II)2CYS6 TRANSCRIPTION FACTOR (EUROFUNG)"/>
    <property type="match status" value="1"/>
</dbReference>
<dbReference type="PROSITE" id="PS00463">
    <property type="entry name" value="ZN2_CY6_FUNGAL_1"/>
    <property type="match status" value="1"/>
</dbReference>
<evidence type="ECO:0000313" key="5">
    <source>
        <dbReference type="EMBL" id="KAF4314077.1"/>
    </source>
</evidence>
<dbReference type="Pfam" id="PF04082">
    <property type="entry name" value="Fungal_trans"/>
    <property type="match status" value="1"/>
</dbReference>
<dbReference type="CDD" id="cd12148">
    <property type="entry name" value="fungal_TF_MHR"/>
    <property type="match status" value="1"/>
</dbReference>
<feature type="compositionally biased region" description="Polar residues" evidence="3">
    <location>
        <begin position="83"/>
        <end position="97"/>
    </location>
</feature>
<feature type="region of interest" description="Disordered" evidence="3">
    <location>
        <begin position="145"/>
        <end position="165"/>
    </location>
</feature>
<organism evidence="5 6">
    <name type="scientific">Botryosphaeria dothidea</name>
    <dbReference type="NCBI Taxonomy" id="55169"/>
    <lineage>
        <taxon>Eukaryota</taxon>
        <taxon>Fungi</taxon>
        <taxon>Dikarya</taxon>
        <taxon>Ascomycota</taxon>
        <taxon>Pezizomycotina</taxon>
        <taxon>Dothideomycetes</taxon>
        <taxon>Dothideomycetes incertae sedis</taxon>
        <taxon>Botryosphaeriales</taxon>
        <taxon>Botryosphaeriaceae</taxon>
        <taxon>Botryosphaeria</taxon>
    </lineage>
</organism>
<dbReference type="Gene3D" id="4.10.240.10">
    <property type="entry name" value="Zn(2)-C6 fungal-type DNA-binding domain"/>
    <property type="match status" value="1"/>
</dbReference>
<evidence type="ECO:0000256" key="3">
    <source>
        <dbReference type="SAM" id="MobiDB-lite"/>
    </source>
</evidence>
<dbReference type="SMART" id="SM00906">
    <property type="entry name" value="Fungal_trans"/>
    <property type="match status" value="1"/>
</dbReference>
<keyword evidence="6" id="KW-1185">Reference proteome</keyword>
<dbReference type="InterPro" id="IPR050987">
    <property type="entry name" value="AtrR-like"/>
</dbReference>
<evidence type="ECO:0000313" key="6">
    <source>
        <dbReference type="Proteomes" id="UP000572817"/>
    </source>
</evidence>
<evidence type="ECO:0000259" key="4">
    <source>
        <dbReference type="PROSITE" id="PS50048"/>
    </source>
</evidence>
<dbReference type="GO" id="GO:0000981">
    <property type="term" value="F:DNA-binding transcription factor activity, RNA polymerase II-specific"/>
    <property type="evidence" value="ECO:0007669"/>
    <property type="project" value="InterPro"/>
</dbReference>
<dbReference type="OrthoDB" id="3266505at2759"/>
<keyword evidence="1" id="KW-0479">Metal-binding</keyword>
<dbReference type="SMART" id="SM00066">
    <property type="entry name" value="GAL4"/>
    <property type="match status" value="1"/>
</dbReference>
<feature type="domain" description="Zn(2)-C6 fungal-type" evidence="4">
    <location>
        <begin position="17"/>
        <end position="46"/>
    </location>
</feature>
<dbReference type="AlphaFoldDB" id="A0A8H4J9A1"/>
<dbReference type="InterPro" id="IPR007219">
    <property type="entry name" value="XnlR_reg_dom"/>
</dbReference>